<dbReference type="InterPro" id="IPR059106">
    <property type="entry name" value="WHD_MalT"/>
</dbReference>
<dbReference type="Proteomes" id="UP000318380">
    <property type="component" value="Unassembled WGS sequence"/>
</dbReference>
<dbReference type="PANTHER" id="PTHR44688:SF16">
    <property type="entry name" value="DNA-BINDING TRANSCRIPTIONAL ACTIVATOR DEVR_DOSR"/>
    <property type="match status" value="1"/>
</dbReference>
<keyword evidence="3" id="KW-0804">Transcription</keyword>
<dbReference type="CDD" id="cd06170">
    <property type="entry name" value="LuxR_C_like"/>
    <property type="match status" value="1"/>
</dbReference>
<evidence type="ECO:0000313" key="6">
    <source>
        <dbReference type="EMBL" id="TWD82491.1"/>
    </source>
</evidence>
<dbReference type="SUPFAM" id="SSF46894">
    <property type="entry name" value="C-terminal effector domain of the bipartite response regulators"/>
    <property type="match status" value="1"/>
</dbReference>
<dbReference type="Gene3D" id="3.40.50.300">
    <property type="entry name" value="P-loop containing nucleotide triphosphate hydrolases"/>
    <property type="match status" value="1"/>
</dbReference>
<dbReference type="GO" id="GO:0006355">
    <property type="term" value="P:regulation of DNA-templated transcription"/>
    <property type="evidence" value="ECO:0007669"/>
    <property type="project" value="InterPro"/>
</dbReference>
<dbReference type="SMART" id="SM00421">
    <property type="entry name" value="HTH_LUXR"/>
    <property type="match status" value="1"/>
</dbReference>
<keyword evidence="1" id="KW-0805">Transcription regulation</keyword>
<dbReference type="PANTHER" id="PTHR44688">
    <property type="entry name" value="DNA-BINDING TRANSCRIPTIONAL ACTIVATOR DEVR_DOSR"/>
    <property type="match status" value="1"/>
</dbReference>
<feature type="compositionally biased region" description="Basic and acidic residues" evidence="4">
    <location>
        <begin position="25"/>
        <end position="36"/>
    </location>
</feature>
<proteinExistence type="predicted"/>
<dbReference type="InterPro" id="IPR011990">
    <property type="entry name" value="TPR-like_helical_dom_sf"/>
</dbReference>
<dbReference type="Gene3D" id="1.10.10.10">
    <property type="entry name" value="Winged helix-like DNA-binding domain superfamily/Winged helix DNA-binding domain"/>
    <property type="match status" value="1"/>
</dbReference>
<gene>
    <name evidence="6" type="ORF">FB561_3624</name>
</gene>
<feature type="domain" description="HTH luxR-type" evidence="5">
    <location>
        <begin position="684"/>
        <end position="749"/>
    </location>
</feature>
<dbReference type="SUPFAM" id="SSF52540">
    <property type="entry name" value="P-loop containing nucleoside triphosphate hydrolases"/>
    <property type="match status" value="1"/>
</dbReference>
<name>A0A561BUK3_9ACTN</name>
<dbReference type="GO" id="GO:0003677">
    <property type="term" value="F:DNA binding"/>
    <property type="evidence" value="ECO:0007669"/>
    <property type="project" value="UniProtKB-KW"/>
</dbReference>
<evidence type="ECO:0000259" key="5">
    <source>
        <dbReference type="PROSITE" id="PS50043"/>
    </source>
</evidence>
<accession>A0A561BUK3</accession>
<dbReference type="Pfam" id="PF25873">
    <property type="entry name" value="WHD_MalT"/>
    <property type="match status" value="1"/>
</dbReference>
<dbReference type="InterPro" id="IPR036388">
    <property type="entry name" value="WH-like_DNA-bd_sf"/>
</dbReference>
<evidence type="ECO:0000313" key="7">
    <source>
        <dbReference type="Proteomes" id="UP000318380"/>
    </source>
</evidence>
<feature type="region of interest" description="Disordered" evidence="4">
    <location>
        <begin position="1"/>
        <end position="36"/>
    </location>
</feature>
<dbReference type="InterPro" id="IPR027417">
    <property type="entry name" value="P-loop_NTPase"/>
</dbReference>
<dbReference type="EMBL" id="VIVK01000001">
    <property type="protein sequence ID" value="TWD82491.1"/>
    <property type="molecule type" value="Genomic_DNA"/>
</dbReference>
<keyword evidence="2" id="KW-0238">DNA-binding</keyword>
<dbReference type="AlphaFoldDB" id="A0A561BUK3"/>
<evidence type="ECO:0000256" key="4">
    <source>
        <dbReference type="SAM" id="MobiDB-lite"/>
    </source>
</evidence>
<dbReference type="InterPro" id="IPR016032">
    <property type="entry name" value="Sig_transdc_resp-reg_C-effctor"/>
</dbReference>
<evidence type="ECO:0000256" key="2">
    <source>
        <dbReference type="ARBA" id="ARBA00023125"/>
    </source>
</evidence>
<evidence type="ECO:0000256" key="1">
    <source>
        <dbReference type="ARBA" id="ARBA00023015"/>
    </source>
</evidence>
<comment type="caution">
    <text evidence="6">The sequence shown here is derived from an EMBL/GenBank/DDBJ whole genome shotgun (WGS) entry which is preliminary data.</text>
</comment>
<organism evidence="6 7">
    <name type="scientific">Kribbella amoyensis</name>
    <dbReference type="NCBI Taxonomy" id="996641"/>
    <lineage>
        <taxon>Bacteria</taxon>
        <taxon>Bacillati</taxon>
        <taxon>Actinomycetota</taxon>
        <taxon>Actinomycetes</taxon>
        <taxon>Propionibacteriales</taxon>
        <taxon>Kribbellaceae</taxon>
        <taxon>Kribbella</taxon>
    </lineage>
</organism>
<dbReference type="Gene3D" id="1.25.40.10">
    <property type="entry name" value="Tetratricopeptide repeat domain"/>
    <property type="match status" value="1"/>
</dbReference>
<dbReference type="PROSITE" id="PS50043">
    <property type="entry name" value="HTH_LUXR_2"/>
    <property type="match status" value="1"/>
</dbReference>
<sequence>MQGPDTGSGAASVPATAPRATSGGRNERPRGPAARDRLVPRSVLVERLLRSAEPVTAVVAPPGYGKTTLLAQWAERFGPRVAWISCERSDNDPVALWTGIIDALDRIAPVGDQARALLAVFGGGVDVVPGLVATLSKLPAPVLVVLDHLESITSPQCRTSIAEFAFRVPDGWQLAVSSRDALPLPLSRLRVGRRIVEVGVDQLAMGSEEAAALLRLAGAEVSAAETDELVRRTEGWPAGLYLAALAIQSGSPATGFSFTGDDRLVDDYLHTELLTRLPRGQAEFLVKTSLLDRMNGPLCDAVVGGKQSARMLEELERRNLLVVPLDRHGEWYRYHHLLRDLLRADLRRGDPDLVRAMHTRAADWYEANGLAEAAIEHADAAADTERATRLVLELMQPVWASGRVDTVRAWLQLLDKRPRAPQYTAVAAHGALIFALLGRVREAERWVGVAESLPVTGTLSDGSTVAATLAYMRANLGRAGPAAMRTDSVLALEGLSSASPFRATMLHCEALSWMLEGDHERADAGFTHAYDVATGFDILPLTALILVEQSLLAFEQDEQAAADALLKRAVDIVDTGRFDGYWTSALVFASAAQAAVRRGEMRAARQYVRRAAALRPLLTYALPAVSVQALLELARAYLTLVDPDGARAVLEQAQNILRRRPDLGTLPAAVRKLRTRVDQITVAAAAGASSLTTAELRLVQLLPTHLSFPEIADRLYVSPNTIKSQAKSVYRKLGVSSRGQAVKLMAEWGM</sequence>
<reference evidence="6 7" key="1">
    <citation type="submission" date="2019-06" db="EMBL/GenBank/DDBJ databases">
        <title>Sequencing the genomes of 1000 actinobacteria strains.</title>
        <authorList>
            <person name="Klenk H.-P."/>
        </authorList>
    </citation>
    <scope>NUCLEOTIDE SEQUENCE [LARGE SCALE GENOMIC DNA]</scope>
    <source>
        <strain evidence="6 7">DSM 24683</strain>
    </source>
</reference>
<dbReference type="InterPro" id="IPR000792">
    <property type="entry name" value="Tscrpt_reg_LuxR_C"/>
</dbReference>
<dbReference type="Pfam" id="PF00196">
    <property type="entry name" value="GerE"/>
    <property type="match status" value="1"/>
</dbReference>
<dbReference type="SUPFAM" id="SSF48452">
    <property type="entry name" value="TPR-like"/>
    <property type="match status" value="1"/>
</dbReference>
<evidence type="ECO:0000256" key="3">
    <source>
        <dbReference type="ARBA" id="ARBA00023163"/>
    </source>
</evidence>
<keyword evidence="7" id="KW-1185">Reference proteome</keyword>
<protein>
    <submittedName>
        <fullName evidence="6">LuxR family maltose regulon positive regulatory protein</fullName>
    </submittedName>
</protein>